<evidence type="ECO:0000256" key="1">
    <source>
        <dbReference type="SAM" id="SignalP"/>
    </source>
</evidence>
<accession>A0A2H3BEV7</accession>
<dbReference type="EMBL" id="KZ293474">
    <property type="protein sequence ID" value="PBK61576.1"/>
    <property type="molecule type" value="Genomic_DNA"/>
</dbReference>
<dbReference type="AlphaFoldDB" id="A0A2H3BEV7"/>
<feature type="signal peptide" evidence="1">
    <location>
        <begin position="1"/>
        <end position="20"/>
    </location>
</feature>
<dbReference type="Proteomes" id="UP000218334">
    <property type="component" value="Unassembled WGS sequence"/>
</dbReference>
<feature type="domain" description="DUF5648" evidence="2">
    <location>
        <begin position="32"/>
        <end position="166"/>
    </location>
</feature>
<proteinExistence type="predicted"/>
<keyword evidence="1" id="KW-0732">Signal</keyword>
<keyword evidence="4" id="KW-1185">Reference proteome</keyword>
<dbReference type="InterPro" id="IPR043708">
    <property type="entry name" value="DUF5648"/>
</dbReference>
<organism evidence="3 4">
    <name type="scientific">Armillaria solidipes</name>
    <dbReference type="NCBI Taxonomy" id="1076256"/>
    <lineage>
        <taxon>Eukaryota</taxon>
        <taxon>Fungi</taxon>
        <taxon>Dikarya</taxon>
        <taxon>Basidiomycota</taxon>
        <taxon>Agaricomycotina</taxon>
        <taxon>Agaricomycetes</taxon>
        <taxon>Agaricomycetidae</taxon>
        <taxon>Agaricales</taxon>
        <taxon>Marasmiineae</taxon>
        <taxon>Physalacriaceae</taxon>
        <taxon>Armillaria</taxon>
    </lineage>
</organism>
<dbReference type="Pfam" id="PF18885">
    <property type="entry name" value="DUF5648"/>
    <property type="match status" value="1"/>
</dbReference>
<evidence type="ECO:0000313" key="3">
    <source>
        <dbReference type="EMBL" id="PBK61576.1"/>
    </source>
</evidence>
<sequence>MKGLAQICILALISFGMVSATESTCPIDMAIPLHRAFNKEHSDHFYTTKATVASGWKLEGDAARIYDFQAPDTVPFYCMYSPTAVDHFYTTDEAQRNNAINNLGFNDEGIAGYIYPSTSQLCDSVPFYRMYQPTTHDHFYTTNAAEKDNAIMNGGYQEEHIAGYVLPI</sequence>
<gene>
    <name evidence="3" type="ORF">ARMSODRAFT_1089567</name>
</gene>
<evidence type="ECO:0000259" key="2">
    <source>
        <dbReference type="Pfam" id="PF18885"/>
    </source>
</evidence>
<name>A0A2H3BEV7_9AGAR</name>
<evidence type="ECO:0000313" key="4">
    <source>
        <dbReference type="Proteomes" id="UP000218334"/>
    </source>
</evidence>
<protein>
    <recommendedName>
        <fullName evidence="2">DUF5648 domain-containing protein</fullName>
    </recommendedName>
</protein>
<feature type="chain" id="PRO_5013581286" description="DUF5648 domain-containing protein" evidence="1">
    <location>
        <begin position="21"/>
        <end position="168"/>
    </location>
</feature>
<reference evidence="4" key="1">
    <citation type="journal article" date="2017" name="Nat. Ecol. Evol.">
        <title>Genome expansion and lineage-specific genetic innovations in the forest pathogenic fungi Armillaria.</title>
        <authorList>
            <person name="Sipos G."/>
            <person name="Prasanna A.N."/>
            <person name="Walter M.C."/>
            <person name="O'Connor E."/>
            <person name="Balint B."/>
            <person name="Krizsan K."/>
            <person name="Kiss B."/>
            <person name="Hess J."/>
            <person name="Varga T."/>
            <person name="Slot J."/>
            <person name="Riley R."/>
            <person name="Boka B."/>
            <person name="Rigling D."/>
            <person name="Barry K."/>
            <person name="Lee J."/>
            <person name="Mihaltcheva S."/>
            <person name="LaButti K."/>
            <person name="Lipzen A."/>
            <person name="Waldron R."/>
            <person name="Moloney N.M."/>
            <person name="Sperisen C."/>
            <person name="Kredics L."/>
            <person name="Vagvoelgyi C."/>
            <person name="Patrignani A."/>
            <person name="Fitzpatrick D."/>
            <person name="Nagy I."/>
            <person name="Doyle S."/>
            <person name="Anderson J.B."/>
            <person name="Grigoriev I.V."/>
            <person name="Gueldener U."/>
            <person name="Muensterkoetter M."/>
            <person name="Nagy L.G."/>
        </authorList>
    </citation>
    <scope>NUCLEOTIDE SEQUENCE [LARGE SCALE GENOMIC DNA]</scope>
    <source>
        <strain evidence="4">28-4</strain>
    </source>
</reference>